<organism evidence="9">
    <name type="scientific">hydrothermal vent metagenome</name>
    <dbReference type="NCBI Taxonomy" id="652676"/>
    <lineage>
        <taxon>unclassified sequences</taxon>
        <taxon>metagenomes</taxon>
        <taxon>ecological metagenomes</taxon>
    </lineage>
</organism>
<dbReference type="AlphaFoldDB" id="A0A3B0RYW9"/>
<evidence type="ECO:0000256" key="3">
    <source>
        <dbReference type="ARBA" id="ARBA00022598"/>
    </source>
</evidence>
<dbReference type="NCBIfam" id="TIGR00132">
    <property type="entry name" value="gatA"/>
    <property type="match status" value="1"/>
</dbReference>
<comment type="similarity">
    <text evidence="1">Belongs to the amidase family. GatA subfamily.</text>
</comment>
<dbReference type="PANTHER" id="PTHR11895">
    <property type="entry name" value="TRANSAMIDASE"/>
    <property type="match status" value="1"/>
</dbReference>
<dbReference type="PANTHER" id="PTHR11895:SF151">
    <property type="entry name" value="GLUTAMYL-TRNA(GLN) AMIDOTRANSFERASE SUBUNIT A"/>
    <property type="match status" value="1"/>
</dbReference>
<dbReference type="Gene3D" id="3.90.1300.10">
    <property type="entry name" value="Amidase signature (AS) domain"/>
    <property type="match status" value="1"/>
</dbReference>
<dbReference type="GO" id="GO:0030956">
    <property type="term" value="C:glutamyl-tRNA(Gln) amidotransferase complex"/>
    <property type="evidence" value="ECO:0007669"/>
    <property type="project" value="InterPro"/>
</dbReference>
<sequence length="493" mass="52518">MTGLNKLTIADARDKLRAGEITSVDLTRSCLEQIEGADALGAFVHNTPDLALEQAKAADQRIKAGDAPAMCGIPLGIKDLYCTRGVPTQAASGILEGFRPEYESTVTSKLFEAGSVMLGKLNMDEFAMGSSNETSVYGNAINPWRRGNDDTDLTPGGSSGGSAAAVSADLCLAATGTDTGGSIRQPAAFTGITGIKPTYGRCSRWGIVTFASSLDQAGPMTKSVRDAAIMLEAMCGHDPKDSTSADLPVPDFEAMLSGDIKGKVIGIPAEYRMDGMPDEIEALWTEGTEMLRDAGAEIRDISLPHTKYALPCYYVISPAEASSNLARYDGVRYGHRAKLDAGDGITEMYEKTRAEGFGAEVQRRVMIGTYVLSAGFYDAYYNRARKVRTLIKRDFEQVFADGVDAILTPATPTAAFGLGEVMDPVEMFLNDVFTGTVNLAGLPGIAVPAGLDKRGLPLGLQLIGRPWEEGDLLNCAYALEQAAGFVAKPGKWW</sequence>
<dbReference type="InterPro" id="IPR036928">
    <property type="entry name" value="AS_sf"/>
</dbReference>
<evidence type="ECO:0000256" key="5">
    <source>
        <dbReference type="ARBA" id="ARBA00022840"/>
    </source>
</evidence>
<dbReference type="HAMAP" id="MF_00120">
    <property type="entry name" value="GatA"/>
    <property type="match status" value="1"/>
</dbReference>
<evidence type="ECO:0000313" key="9">
    <source>
        <dbReference type="EMBL" id="VAV97597.1"/>
    </source>
</evidence>
<evidence type="ECO:0000256" key="4">
    <source>
        <dbReference type="ARBA" id="ARBA00022741"/>
    </source>
</evidence>
<evidence type="ECO:0000256" key="1">
    <source>
        <dbReference type="ARBA" id="ARBA00008069"/>
    </source>
</evidence>
<reference evidence="9" key="1">
    <citation type="submission" date="2018-06" db="EMBL/GenBank/DDBJ databases">
        <authorList>
            <person name="Zhirakovskaya E."/>
        </authorList>
    </citation>
    <scope>NUCLEOTIDE SEQUENCE</scope>
</reference>
<comment type="catalytic activity">
    <reaction evidence="7">
        <text>L-glutamyl-tRNA(Gln) + L-glutamine + ATP + H2O = L-glutaminyl-tRNA(Gln) + L-glutamate + ADP + phosphate + H(+)</text>
        <dbReference type="Rhea" id="RHEA:17521"/>
        <dbReference type="Rhea" id="RHEA-COMP:9681"/>
        <dbReference type="Rhea" id="RHEA-COMP:9684"/>
        <dbReference type="ChEBI" id="CHEBI:15377"/>
        <dbReference type="ChEBI" id="CHEBI:15378"/>
        <dbReference type="ChEBI" id="CHEBI:29985"/>
        <dbReference type="ChEBI" id="CHEBI:30616"/>
        <dbReference type="ChEBI" id="CHEBI:43474"/>
        <dbReference type="ChEBI" id="CHEBI:58359"/>
        <dbReference type="ChEBI" id="CHEBI:78520"/>
        <dbReference type="ChEBI" id="CHEBI:78521"/>
        <dbReference type="ChEBI" id="CHEBI:456216"/>
        <dbReference type="EC" id="6.3.5.7"/>
    </reaction>
</comment>
<dbReference type="GO" id="GO:0005739">
    <property type="term" value="C:mitochondrion"/>
    <property type="evidence" value="ECO:0007669"/>
    <property type="project" value="UniProtKB-ARBA"/>
</dbReference>
<dbReference type="GO" id="GO:0050567">
    <property type="term" value="F:glutaminyl-tRNA synthase (glutamine-hydrolyzing) activity"/>
    <property type="evidence" value="ECO:0007669"/>
    <property type="project" value="UniProtKB-EC"/>
</dbReference>
<dbReference type="InterPro" id="IPR020556">
    <property type="entry name" value="Amidase_CS"/>
</dbReference>
<feature type="domain" description="Amidase" evidence="8">
    <location>
        <begin position="25"/>
        <end position="473"/>
    </location>
</feature>
<evidence type="ECO:0000259" key="8">
    <source>
        <dbReference type="Pfam" id="PF01425"/>
    </source>
</evidence>
<dbReference type="GO" id="GO:0006412">
    <property type="term" value="P:translation"/>
    <property type="evidence" value="ECO:0007669"/>
    <property type="project" value="UniProtKB-KW"/>
</dbReference>
<accession>A0A3B0RYW9</accession>
<evidence type="ECO:0000256" key="6">
    <source>
        <dbReference type="ARBA" id="ARBA00022917"/>
    </source>
</evidence>
<dbReference type="EMBL" id="UOEG01000165">
    <property type="protein sequence ID" value="VAV97597.1"/>
    <property type="molecule type" value="Genomic_DNA"/>
</dbReference>
<gene>
    <name evidence="9" type="ORF">MNBD_ALPHA07-2099</name>
</gene>
<dbReference type="InterPro" id="IPR004412">
    <property type="entry name" value="GatA"/>
</dbReference>
<keyword evidence="3 9" id="KW-0436">Ligase</keyword>
<protein>
    <recommendedName>
        <fullName evidence="2">glutaminyl-tRNA synthase (glutamine-hydrolyzing)</fullName>
        <ecNumber evidence="2">6.3.5.7</ecNumber>
    </recommendedName>
</protein>
<dbReference type="EC" id="6.3.5.7" evidence="2"/>
<name>A0A3B0RYW9_9ZZZZ</name>
<dbReference type="InterPro" id="IPR023631">
    <property type="entry name" value="Amidase_dom"/>
</dbReference>
<dbReference type="GO" id="GO:0005524">
    <property type="term" value="F:ATP binding"/>
    <property type="evidence" value="ECO:0007669"/>
    <property type="project" value="UniProtKB-KW"/>
</dbReference>
<keyword evidence="4" id="KW-0547">Nucleotide-binding</keyword>
<evidence type="ECO:0000256" key="7">
    <source>
        <dbReference type="ARBA" id="ARBA00047407"/>
    </source>
</evidence>
<dbReference type="InterPro" id="IPR000120">
    <property type="entry name" value="Amidase"/>
</dbReference>
<keyword evidence="6" id="KW-0648">Protein biosynthesis</keyword>
<evidence type="ECO:0000256" key="2">
    <source>
        <dbReference type="ARBA" id="ARBA00012739"/>
    </source>
</evidence>
<dbReference type="SUPFAM" id="SSF75304">
    <property type="entry name" value="Amidase signature (AS) enzymes"/>
    <property type="match status" value="1"/>
</dbReference>
<dbReference type="PROSITE" id="PS00571">
    <property type="entry name" value="AMIDASES"/>
    <property type="match status" value="1"/>
</dbReference>
<keyword evidence="9" id="KW-0808">Transferase</keyword>
<dbReference type="Pfam" id="PF01425">
    <property type="entry name" value="Amidase"/>
    <property type="match status" value="1"/>
</dbReference>
<keyword evidence="5" id="KW-0067">ATP-binding</keyword>
<proteinExistence type="inferred from homology"/>
<dbReference type="GO" id="GO:0016740">
    <property type="term" value="F:transferase activity"/>
    <property type="evidence" value="ECO:0007669"/>
    <property type="project" value="UniProtKB-KW"/>
</dbReference>